<dbReference type="AlphaFoldDB" id="A0AAV4NFX8"/>
<comment type="caution">
    <text evidence="1">The sequence shown here is derived from an EMBL/GenBank/DDBJ whole genome shotgun (WGS) entry which is preliminary data.</text>
</comment>
<accession>A0AAV4NFX8</accession>
<organism evidence="1 2">
    <name type="scientific">Caerostris extrusa</name>
    <name type="common">Bark spider</name>
    <name type="synonym">Caerostris bankana</name>
    <dbReference type="NCBI Taxonomy" id="172846"/>
    <lineage>
        <taxon>Eukaryota</taxon>
        <taxon>Metazoa</taxon>
        <taxon>Ecdysozoa</taxon>
        <taxon>Arthropoda</taxon>
        <taxon>Chelicerata</taxon>
        <taxon>Arachnida</taxon>
        <taxon>Araneae</taxon>
        <taxon>Araneomorphae</taxon>
        <taxon>Entelegynae</taxon>
        <taxon>Araneoidea</taxon>
        <taxon>Araneidae</taxon>
        <taxon>Caerostris</taxon>
    </lineage>
</organism>
<keyword evidence="2" id="KW-1185">Reference proteome</keyword>
<dbReference type="EMBL" id="BPLR01020811">
    <property type="protein sequence ID" value="GIX82758.1"/>
    <property type="molecule type" value="Genomic_DNA"/>
</dbReference>
<evidence type="ECO:0000313" key="1">
    <source>
        <dbReference type="EMBL" id="GIX82758.1"/>
    </source>
</evidence>
<dbReference type="Proteomes" id="UP001054945">
    <property type="component" value="Unassembled WGS sequence"/>
</dbReference>
<gene>
    <name evidence="1" type="ORF">CEXT_653741</name>
</gene>
<proteinExistence type="predicted"/>
<sequence>MQGKVVIKKKKVRTKYRIGPGAVTLRFKYCGVVFNFPSRPLPTQLKSVSENRNPRRVFAPPEIKCVKCEAIEWGKKADFQIQKRAAVANSARN</sequence>
<protein>
    <submittedName>
        <fullName evidence="1">Uncharacterized protein</fullName>
    </submittedName>
</protein>
<reference evidence="1 2" key="1">
    <citation type="submission" date="2021-06" db="EMBL/GenBank/DDBJ databases">
        <title>Caerostris extrusa draft genome.</title>
        <authorList>
            <person name="Kono N."/>
            <person name="Arakawa K."/>
        </authorList>
    </citation>
    <scope>NUCLEOTIDE SEQUENCE [LARGE SCALE GENOMIC DNA]</scope>
</reference>
<name>A0AAV4NFX8_CAEEX</name>
<evidence type="ECO:0000313" key="2">
    <source>
        <dbReference type="Proteomes" id="UP001054945"/>
    </source>
</evidence>